<dbReference type="STRING" id="13249.T1HWH6"/>
<dbReference type="InterPro" id="IPR019453">
    <property type="entry name" value="VPS39/TGFA1_Znf"/>
</dbReference>
<evidence type="ECO:0000256" key="1">
    <source>
        <dbReference type="ARBA" id="ARBA00004184"/>
    </source>
</evidence>
<dbReference type="HOGENOM" id="CLU_004190_1_1_1"/>
<dbReference type="PANTHER" id="PTHR12894">
    <property type="entry name" value="CNH DOMAIN CONTAINING"/>
    <property type="match status" value="1"/>
</dbReference>
<dbReference type="GO" id="GO:0016020">
    <property type="term" value="C:membrane"/>
    <property type="evidence" value="ECO:0007669"/>
    <property type="project" value="TreeGrafter"/>
</dbReference>
<dbReference type="InterPro" id="IPR036322">
    <property type="entry name" value="WD40_repeat_dom_sf"/>
</dbReference>
<dbReference type="FunCoup" id="T1HWH6">
    <property type="interactions" value="1880"/>
</dbReference>
<dbReference type="eggNOG" id="KOG2063">
    <property type="taxonomic scope" value="Eukaryota"/>
</dbReference>
<evidence type="ECO:0000256" key="5">
    <source>
        <dbReference type="ARBA" id="ARBA00038201"/>
    </source>
</evidence>
<dbReference type="InterPro" id="IPR000547">
    <property type="entry name" value="Clathrin_H-chain/VPS_repeat"/>
</dbReference>
<comment type="similarity">
    <text evidence="5">Belongs to the VAM6/VPS39 family.</text>
</comment>
<evidence type="ECO:0000313" key="7">
    <source>
        <dbReference type="EnsemblMetazoa" id="RPRC008396-PA"/>
    </source>
</evidence>
<dbReference type="InterPro" id="IPR001180">
    <property type="entry name" value="CNH_dom"/>
</dbReference>
<dbReference type="InterPro" id="IPR019452">
    <property type="entry name" value="VPS39/TGF_beta_rcpt-assoc_1"/>
</dbReference>
<dbReference type="GO" id="GO:0006914">
    <property type="term" value="P:autophagy"/>
    <property type="evidence" value="ECO:0007669"/>
    <property type="project" value="TreeGrafter"/>
</dbReference>
<dbReference type="OMA" id="EEYCNQV"/>
<dbReference type="EnsemblMetazoa" id="RPRC008396-RA">
    <property type="protein sequence ID" value="RPRC008396-PA"/>
    <property type="gene ID" value="RPRC008396"/>
</dbReference>
<dbReference type="Pfam" id="PF10367">
    <property type="entry name" value="zf-Vps39_C"/>
    <property type="match status" value="1"/>
</dbReference>
<proteinExistence type="inferred from homology"/>
<dbReference type="Pfam" id="PF10366">
    <property type="entry name" value="Vps39_1"/>
    <property type="match status" value="1"/>
</dbReference>
<dbReference type="AlphaFoldDB" id="T1HWH6"/>
<evidence type="ECO:0000256" key="3">
    <source>
        <dbReference type="ARBA" id="ARBA00023136"/>
    </source>
</evidence>
<dbReference type="GO" id="GO:0034058">
    <property type="term" value="P:endosomal vesicle fusion"/>
    <property type="evidence" value="ECO:0007669"/>
    <property type="project" value="TreeGrafter"/>
</dbReference>
<dbReference type="Proteomes" id="UP000015103">
    <property type="component" value="Unassembled WGS sequence"/>
</dbReference>
<evidence type="ECO:0000256" key="2">
    <source>
        <dbReference type="ARBA" id="ARBA00004371"/>
    </source>
</evidence>
<dbReference type="PROSITE" id="PS50219">
    <property type="entry name" value="CNH"/>
    <property type="match status" value="1"/>
</dbReference>
<evidence type="ECO:0000256" key="6">
    <source>
        <dbReference type="PROSITE-ProRule" id="PRU01006"/>
    </source>
</evidence>
<keyword evidence="8" id="KW-1185">Reference proteome</keyword>
<protein>
    <submittedName>
        <fullName evidence="7">CNH domain-containing protein</fullName>
    </submittedName>
</protein>
<dbReference type="GO" id="GO:0006886">
    <property type="term" value="P:intracellular protein transport"/>
    <property type="evidence" value="ECO:0007669"/>
    <property type="project" value="UniProtKB-UniRule"/>
</dbReference>
<evidence type="ECO:0000313" key="8">
    <source>
        <dbReference type="Proteomes" id="UP000015103"/>
    </source>
</evidence>
<feature type="repeat" description="CHCR" evidence="6">
    <location>
        <begin position="564"/>
        <end position="725"/>
    </location>
</feature>
<keyword evidence="3" id="KW-0472">Membrane</keyword>
<name>T1HWH6_RHOPR</name>
<dbReference type="SUPFAM" id="SSF50978">
    <property type="entry name" value="WD40 repeat-like"/>
    <property type="match status" value="1"/>
</dbReference>
<dbReference type="PROSITE" id="PS50236">
    <property type="entry name" value="CHCR"/>
    <property type="match status" value="1"/>
</dbReference>
<evidence type="ECO:0000256" key="4">
    <source>
        <dbReference type="ARBA" id="ARBA00023228"/>
    </source>
</evidence>
<dbReference type="InterPro" id="IPR032914">
    <property type="entry name" value="Vam6/VPS39/TRAP1"/>
</dbReference>
<dbReference type="EMBL" id="ACPB03018627">
    <property type="status" value="NOT_ANNOTATED_CDS"/>
    <property type="molecule type" value="Genomic_DNA"/>
</dbReference>
<dbReference type="GO" id="GO:0012505">
    <property type="term" value="C:endomembrane system"/>
    <property type="evidence" value="ECO:0007669"/>
    <property type="project" value="UniProtKB-SubCell"/>
</dbReference>
<sequence>HDAYEYTQLLKLAVQIESLAAYGDRLLVGTKQGHLMFYSVTRQDSNKGDQKPDVKLLRYNKNFSKKPIQQIAVVPDYDIIIKLSDGVICVHDLSCSNFSLIKALNKTKGASLFAIDIQRNLSMTGVTSLTVRLCVSVKRKLQLYYLKNREFFDLMPEITLSDIPRALAWSKDSICVGFKGGYTIVKLSGGEEELFPTGRQLEPLVNKIPGKEKDMFVLGKETQSVFVETNGEPVANCDIVKWTDIPVGVGYDEPYLIAALTECVEIKCWNVEGGTEITSLPLKARLVCPSRPGLVYLASNELIWALQAVPAQKQIKLLLPENRFELALRLANITDDSEEQKLKNINKIQTMYAFDLFRKKKFGKSMDEFFKLNTDPYEVIKLFPELVLEQNETPKQEMSDRDLENGYLALIKYLTEVNVNNKINRVLFVRHKLMSDETKITYKSPDELMQIIDTTLLKCYLQTNDALVAPLLRRNYCNLEETEKTLKKHHKYRELIVLYRTKDLHDKALDLLQKQALLEDSPLRGHDPTIQYLQNLDYFDLILKYSVWVLEAYPDDGLKIFTEDIPEVEGLPRPKVLDFLLRTEKSNLIIPYIEHAIHVWNEKNVIFHNALIHQYRKRILALGADEKALAYKGKLLHFLETSDHYSPAAVLDSFPNDSMFEERALINGKLGLHEHALSIYLILLGDYNRALEYCDKVYKEGGPGSDKVYVEVLKLLLSPPDSIPGVSVPMHSAVDKNERPVDVETALTLLEAHPSRVHVLEALTHIPDNVPLSRLRHFLAAGLRDIVRRRRNCQLLRGLLFAQRLQVKKQKMEHESKKIVITELMVCPVCKKRFGNQSAFVRYPNGNIVHYSCQDKM</sequence>
<dbReference type="InParanoid" id="T1HWH6"/>
<organism evidence="7 8">
    <name type="scientific">Rhodnius prolixus</name>
    <name type="common">Triatomid bug</name>
    <dbReference type="NCBI Taxonomy" id="13249"/>
    <lineage>
        <taxon>Eukaryota</taxon>
        <taxon>Metazoa</taxon>
        <taxon>Ecdysozoa</taxon>
        <taxon>Arthropoda</taxon>
        <taxon>Hexapoda</taxon>
        <taxon>Insecta</taxon>
        <taxon>Pterygota</taxon>
        <taxon>Neoptera</taxon>
        <taxon>Paraneoptera</taxon>
        <taxon>Hemiptera</taxon>
        <taxon>Heteroptera</taxon>
        <taxon>Panheteroptera</taxon>
        <taxon>Cimicomorpha</taxon>
        <taxon>Reduviidae</taxon>
        <taxon>Triatominae</taxon>
        <taxon>Rhodnius</taxon>
    </lineage>
</organism>
<dbReference type="PANTHER" id="PTHR12894:SF49">
    <property type="entry name" value="VAM6_VPS39-LIKE PROTEIN"/>
    <property type="match status" value="1"/>
</dbReference>
<dbReference type="GO" id="GO:0005764">
    <property type="term" value="C:lysosome"/>
    <property type="evidence" value="ECO:0007669"/>
    <property type="project" value="UniProtKB-SubCell"/>
</dbReference>
<reference evidence="7" key="1">
    <citation type="submission" date="2015-05" db="UniProtKB">
        <authorList>
            <consortium name="EnsemblMetazoa"/>
        </authorList>
    </citation>
    <scope>IDENTIFICATION</scope>
</reference>
<keyword evidence="4" id="KW-0458">Lysosome</keyword>
<accession>T1HWH6</accession>
<comment type="subcellular location">
    <subcellularLocation>
        <location evidence="1">Endomembrane system</location>
        <topology evidence="1">Peripheral membrane protein</topology>
    </subcellularLocation>
    <subcellularLocation>
        <location evidence="2">Lysosome</location>
    </subcellularLocation>
</comment>
<dbReference type="Pfam" id="PF00780">
    <property type="entry name" value="CNH"/>
    <property type="match status" value="1"/>
</dbReference>
<dbReference type="VEuPathDB" id="VectorBase:RPRC008396"/>